<keyword evidence="5" id="KW-1185">Reference proteome</keyword>
<dbReference type="EMBL" id="PIYS01000015">
    <property type="protein sequence ID" value="PKF71242.1"/>
    <property type="molecule type" value="Genomic_DNA"/>
</dbReference>
<gene>
    <name evidence="3" type="ORF">CW360_08810</name>
    <name evidence="2" type="ORF">GCM10007363_00330</name>
</gene>
<dbReference type="Proteomes" id="UP000242861">
    <property type="component" value="Unassembled WGS sequence"/>
</dbReference>
<evidence type="ECO:0008006" key="6">
    <source>
        <dbReference type="Google" id="ProtNLM"/>
    </source>
</evidence>
<dbReference type="PROSITE" id="PS51257">
    <property type="entry name" value="PROKAR_LIPOPROTEIN"/>
    <property type="match status" value="1"/>
</dbReference>
<accession>A0A2I0CQ24</accession>
<reference evidence="3" key="2">
    <citation type="submission" date="2017-12" db="EMBL/GenBank/DDBJ databases">
        <authorList>
            <person name="Hurst M.R.H."/>
        </authorList>
    </citation>
    <scope>NUCLEOTIDE SEQUENCE [LARGE SCALE GENOMIC DNA]</scope>
    <source>
        <strain evidence="3">ZYSR67-Z</strain>
    </source>
</reference>
<reference evidence="4" key="3">
    <citation type="submission" date="2017-12" db="EMBL/GenBank/DDBJ databases">
        <authorList>
            <person name="Yu X.-Y."/>
        </authorList>
    </citation>
    <scope>NUCLEOTIDE SEQUENCE [LARGE SCALE GENOMIC DNA]</scope>
    <source>
        <strain evidence="4">ZYSR67-Z</strain>
    </source>
</reference>
<feature type="signal peptide" evidence="1">
    <location>
        <begin position="1"/>
        <end position="23"/>
    </location>
</feature>
<evidence type="ECO:0000313" key="4">
    <source>
        <dbReference type="Proteomes" id="UP000242861"/>
    </source>
</evidence>
<reference evidence="2" key="5">
    <citation type="submission" date="2024-05" db="EMBL/GenBank/DDBJ databases">
        <authorList>
            <person name="Sun Q."/>
            <person name="Sedlacek I."/>
        </authorList>
    </citation>
    <scope>NUCLEOTIDE SEQUENCE</scope>
    <source>
        <strain evidence="2">CCM 8778</strain>
    </source>
</reference>
<evidence type="ECO:0000313" key="5">
    <source>
        <dbReference type="Proteomes" id="UP000655550"/>
    </source>
</evidence>
<evidence type="ECO:0000313" key="3">
    <source>
        <dbReference type="EMBL" id="PKF71242.1"/>
    </source>
</evidence>
<reference evidence="2" key="1">
    <citation type="journal article" date="2014" name="Int. J. Syst. Evol. Microbiol.">
        <title>Complete genome of a new Firmicutes species belonging to the dominant human colonic microbiota ('Ruminococcus bicirculans') reveals two chromosomes and a selective capacity to utilize plant glucans.</title>
        <authorList>
            <consortium name="NISC Comparative Sequencing Program"/>
            <person name="Wegmann U."/>
            <person name="Louis P."/>
            <person name="Goesmann A."/>
            <person name="Henrissat B."/>
            <person name="Duncan S.H."/>
            <person name="Flint H.J."/>
        </authorList>
    </citation>
    <scope>NUCLEOTIDE SEQUENCE</scope>
    <source>
        <strain evidence="2">CCM 8778</strain>
    </source>
</reference>
<proteinExistence type="predicted"/>
<dbReference type="RefSeq" id="WP_093985523.1">
    <property type="nucleotide sequence ID" value="NZ_BMDE01000001.1"/>
</dbReference>
<protein>
    <recommendedName>
        <fullName evidence="6">Lipoprotein</fullName>
    </recommendedName>
</protein>
<sequence length="179" mass="20326">MHVWRVLCLCCLALLGGCLVSFEQGIPPEEAAPMPLLGDWQRQNEWGESQYLSISHAGAQRYRARLADDDDKFEEYPFTVRHHGRRWYLSAELPERLGGRHAWLGFELTRGNELVLFSLDIERVMRDVEEGRLAGSPFDTEEGEGLAIASPLHEVLGYLDDPANAGLFVEVARFQRRAD</sequence>
<feature type="chain" id="PRO_5014156923" description="Lipoprotein" evidence="1">
    <location>
        <begin position="24"/>
        <end position="179"/>
    </location>
</feature>
<name>A0A2I0CQ24_9PSED</name>
<evidence type="ECO:0000256" key="1">
    <source>
        <dbReference type="SAM" id="SignalP"/>
    </source>
</evidence>
<comment type="caution">
    <text evidence="3">The sequence shown here is derived from an EMBL/GenBank/DDBJ whole genome shotgun (WGS) entry which is preliminary data.</text>
</comment>
<keyword evidence="1" id="KW-0732">Signal</keyword>
<dbReference type="Proteomes" id="UP000655550">
    <property type="component" value="Unassembled WGS sequence"/>
</dbReference>
<dbReference type="AlphaFoldDB" id="A0A2I0CQ24"/>
<evidence type="ECO:0000313" key="2">
    <source>
        <dbReference type="EMBL" id="GGH88198.1"/>
    </source>
</evidence>
<organism evidence="3 4">
    <name type="scientific">Pseudomonas fluvialis</name>
    <dbReference type="NCBI Taxonomy" id="1793966"/>
    <lineage>
        <taxon>Bacteria</taxon>
        <taxon>Pseudomonadati</taxon>
        <taxon>Pseudomonadota</taxon>
        <taxon>Gammaproteobacteria</taxon>
        <taxon>Pseudomonadales</taxon>
        <taxon>Pseudomonadaceae</taxon>
        <taxon>Pseudomonas</taxon>
    </lineage>
</organism>
<reference evidence="5" key="4">
    <citation type="journal article" date="2019" name="Int. J. Syst. Evol. Microbiol.">
        <title>The Global Catalogue of Microorganisms (GCM) 10K type strain sequencing project: providing services to taxonomists for standard genome sequencing and annotation.</title>
        <authorList>
            <consortium name="The Broad Institute Genomics Platform"/>
            <consortium name="The Broad Institute Genome Sequencing Center for Infectious Disease"/>
            <person name="Wu L."/>
            <person name="Ma J."/>
        </authorList>
    </citation>
    <scope>NUCLEOTIDE SEQUENCE [LARGE SCALE GENOMIC DNA]</scope>
    <source>
        <strain evidence="5">CCM 8778</strain>
    </source>
</reference>
<dbReference type="EMBL" id="BMDE01000001">
    <property type="protein sequence ID" value="GGH88198.1"/>
    <property type="molecule type" value="Genomic_DNA"/>
</dbReference>